<keyword evidence="3" id="KW-1185">Reference proteome</keyword>
<organism evidence="2 3">
    <name type="scientific">Penicillium expansum</name>
    <name type="common">Blue mold rot fungus</name>
    <dbReference type="NCBI Taxonomy" id="27334"/>
    <lineage>
        <taxon>Eukaryota</taxon>
        <taxon>Fungi</taxon>
        <taxon>Dikarya</taxon>
        <taxon>Ascomycota</taxon>
        <taxon>Pezizomycotina</taxon>
        <taxon>Eurotiomycetes</taxon>
        <taxon>Eurotiomycetidae</taxon>
        <taxon>Eurotiales</taxon>
        <taxon>Aspergillaceae</taxon>
        <taxon>Penicillium</taxon>
    </lineage>
</organism>
<dbReference type="Proteomes" id="UP000030143">
    <property type="component" value="Unassembled WGS sequence"/>
</dbReference>
<name>A0A0A2JZE7_PENEN</name>
<accession>A0A0A2JZE7</accession>
<evidence type="ECO:0000313" key="3">
    <source>
        <dbReference type="Proteomes" id="UP000030143"/>
    </source>
</evidence>
<proteinExistence type="predicted"/>
<dbReference type="VEuPathDB" id="FungiDB:PEXP_005700"/>
<feature type="region of interest" description="Disordered" evidence="1">
    <location>
        <begin position="1"/>
        <end position="25"/>
    </location>
</feature>
<dbReference type="GeneID" id="27682754"/>
<dbReference type="AlphaFoldDB" id="A0A0A2JZE7"/>
<sequence>MRSSLKPTTVRIKTTSSPTLPSHSVRSNQFTSLQFNHIPTGNPHTFSQNKGCFCCGSPFNSFFFSPTHRALKCTSFIALPTPPNADLIVNFLQSVDFLPTTPLALFYPFSPLSQGLKRH</sequence>
<evidence type="ECO:0000313" key="2">
    <source>
        <dbReference type="EMBL" id="KGO60799.1"/>
    </source>
</evidence>
<gene>
    <name evidence="2" type="ORF">PEX2_100640</name>
</gene>
<dbReference type="HOGENOM" id="CLU_2062279_0_0_1"/>
<protein>
    <submittedName>
        <fullName evidence="2">Uncharacterized protein</fullName>
    </submittedName>
</protein>
<dbReference type="RefSeq" id="XP_016601809.1">
    <property type="nucleotide sequence ID" value="XM_016747334.1"/>
</dbReference>
<reference evidence="2 3" key="1">
    <citation type="journal article" date="2015" name="Mol. Plant Microbe Interact.">
        <title>Genome, transcriptome, and functional analyses of Penicillium expansum provide new insights into secondary metabolism and pathogenicity.</title>
        <authorList>
            <person name="Ballester A.R."/>
            <person name="Marcet-Houben M."/>
            <person name="Levin E."/>
            <person name="Sela N."/>
            <person name="Selma-Lazaro C."/>
            <person name="Carmona L."/>
            <person name="Wisniewski M."/>
            <person name="Droby S."/>
            <person name="Gonzalez-Candelas L."/>
            <person name="Gabaldon T."/>
        </authorList>
    </citation>
    <scope>NUCLEOTIDE SEQUENCE [LARGE SCALE GENOMIC DNA]</scope>
    <source>
        <strain evidence="2 3">MD-8</strain>
    </source>
</reference>
<evidence type="ECO:0000256" key="1">
    <source>
        <dbReference type="SAM" id="MobiDB-lite"/>
    </source>
</evidence>
<comment type="caution">
    <text evidence="2">The sequence shown here is derived from an EMBL/GenBank/DDBJ whole genome shotgun (WGS) entry which is preliminary data.</text>
</comment>
<dbReference type="EMBL" id="JQFZ01000062">
    <property type="protein sequence ID" value="KGO60799.1"/>
    <property type="molecule type" value="Genomic_DNA"/>
</dbReference>